<keyword evidence="2" id="KW-0812">Transmembrane</keyword>
<feature type="transmembrane region" description="Helical" evidence="2">
    <location>
        <begin position="242"/>
        <end position="266"/>
    </location>
</feature>
<feature type="region of interest" description="Disordered" evidence="1">
    <location>
        <begin position="60"/>
        <end position="236"/>
    </location>
</feature>
<evidence type="ECO:0000256" key="3">
    <source>
        <dbReference type="SAM" id="SignalP"/>
    </source>
</evidence>
<feature type="compositionally biased region" description="Low complexity" evidence="1">
    <location>
        <begin position="67"/>
        <end position="90"/>
    </location>
</feature>
<evidence type="ECO:0000256" key="1">
    <source>
        <dbReference type="SAM" id="MobiDB-lite"/>
    </source>
</evidence>
<evidence type="ECO:0000256" key="2">
    <source>
        <dbReference type="SAM" id="Phobius"/>
    </source>
</evidence>
<feature type="region of interest" description="Disordered" evidence="1">
    <location>
        <begin position="424"/>
        <end position="460"/>
    </location>
</feature>
<proteinExistence type="predicted"/>
<reference evidence="4" key="1">
    <citation type="journal article" date="2019" name="Environ. Microbiol.">
        <title>Fungal ecological strategies reflected in gene transcription - a case study of two litter decomposers.</title>
        <authorList>
            <person name="Barbi F."/>
            <person name="Kohler A."/>
            <person name="Barry K."/>
            <person name="Baskaran P."/>
            <person name="Daum C."/>
            <person name="Fauchery L."/>
            <person name="Ihrmark K."/>
            <person name="Kuo A."/>
            <person name="LaButti K."/>
            <person name="Lipzen A."/>
            <person name="Morin E."/>
            <person name="Grigoriev I.V."/>
            <person name="Henrissat B."/>
            <person name="Lindahl B."/>
            <person name="Martin F."/>
        </authorList>
    </citation>
    <scope>NUCLEOTIDE SEQUENCE</scope>
    <source>
        <strain evidence="4">JB14</strain>
    </source>
</reference>
<feature type="chain" id="PRO_5025641262" description="Mid2 domain-containing protein" evidence="3">
    <location>
        <begin position="18"/>
        <end position="550"/>
    </location>
</feature>
<feature type="compositionally biased region" description="Polar residues" evidence="1">
    <location>
        <begin position="201"/>
        <end position="211"/>
    </location>
</feature>
<organism evidence="4 5">
    <name type="scientific">Gymnopus androsaceus JB14</name>
    <dbReference type="NCBI Taxonomy" id="1447944"/>
    <lineage>
        <taxon>Eukaryota</taxon>
        <taxon>Fungi</taxon>
        <taxon>Dikarya</taxon>
        <taxon>Basidiomycota</taxon>
        <taxon>Agaricomycotina</taxon>
        <taxon>Agaricomycetes</taxon>
        <taxon>Agaricomycetidae</taxon>
        <taxon>Agaricales</taxon>
        <taxon>Marasmiineae</taxon>
        <taxon>Omphalotaceae</taxon>
        <taxon>Gymnopus</taxon>
    </lineage>
</organism>
<feature type="compositionally biased region" description="Low complexity" evidence="1">
    <location>
        <begin position="212"/>
        <end position="236"/>
    </location>
</feature>
<keyword evidence="2" id="KW-0472">Membrane</keyword>
<evidence type="ECO:0008006" key="6">
    <source>
        <dbReference type="Google" id="ProtNLM"/>
    </source>
</evidence>
<keyword evidence="5" id="KW-1185">Reference proteome</keyword>
<dbReference type="Proteomes" id="UP000799118">
    <property type="component" value="Unassembled WGS sequence"/>
</dbReference>
<gene>
    <name evidence="4" type="ORF">BT96DRAFT_993025</name>
</gene>
<feature type="compositionally biased region" description="Basic and acidic residues" evidence="1">
    <location>
        <begin position="274"/>
        <end position="291"/>
    </location>
</feature>
<dbReference type="AlphaFoldDB" id="A0A6A4HPW3"/>
<feature type="region of interest" description="Disordered" evidence="1">
    <location>
        <begin position="274"/>
        <end position="323"/>
    </location>
</feature>
<keyword evidence="2" id="KW-1133">Transmembrane helix</keyword>
<evidence type="ECO:0000313" key="5">
    <source>
        <dbReference type="Proteomes" id="UP000799118"/>
    </source>
</evidence>
<dbReference type="EMBL" id="ML769456">
    <property type="protein sequence ID" value="KAE9400509.1"/>
    <property type="molecule type" value="Genomic_DNA"/>
</dbReference>
<feature type="compositionally biased region" description="Basic and acidic residues" evidence="1">
    <location>
        <begin position="444"/>
        <end position="457"/>
    </location>
</feature>
<feature type="signal peptide" evidence="3">
    <location>
        <begin position="1"/>
        <end position="17"/>
    </location>
</feature>
<feature type="region of interest" description="Disordered" evidence="1">
    <location>
        <begin position="531"/>
        <end position="550"/>
    </location>
</feature>
<keyword evidence="3" id="KW-0732">Signal</keyword>
<evidence type="ECO:0000313" key="4">
    <source>
        <dbReference type="EMBL" id="KAE9400509.1"/>
    </source>
</evidence>
<protein>
    <recommendedName>
        <fullName evidence="6">Mid2 domain-containing protein</fullName>
    </recommendedName>
</protein>
<name>A0A6A4HPW3_9AGAR</name>
<sequence length="550" mass="56998">MFAQVSIVVAILSAASGLGFNTHTNVVSSSVSSIVSWTVTSEDSVSSQLNARQLTSTLGVRSGNTRLDSGSADSASDSDSASSSADLDSGNPGSVHSGDPDLESGDPGSNSGGLGLNTTTTTATPVTTTSSSTTTTSGPTTTTSSSTTNASSSTTTTSSSTTNASSSTTTTSSSTTATATFSPTLTSRLTTSARASFLPPGSSTQTSNQSRGASISSTTTSLAGSGSTTTSTTADAPSAKTALGAILSGVVGGVVALVLAGLCTFLSIRRRARSRQEDFEKGPFKDPEDAMRANPTSDGSVPLRQEVVTTEDTDIPSPQVERRANSPLPYETFFTPPTQNLSFDPAPNDGSVPLRQEVFTTEDADIPNPHVEQGANSLLPHGAFFSPPTPNPSFDPSVPSLDLENLHSPRNVEMLLSTCDMRDDTPDPGSPSTAHATWGGVASKADKIPSPKTDGPEPAHPIEAICRDKEQPLDISDSRRNTIASPLPLQALNQTQESLELYNNQGQDLTMEEEVSLLELQLQIARRRLAENRGSIYPQTPPPEYASTSS</sequence>
<feature type="compositionally biased region" description="Low complexity" evidence="1">
    <location>
        <begin position="116"/>
        <end position="187"/>
    </location>
</feature>
<accession>A0A6A4HPW3</accession>